<comment type="caution">
    <text evidence="1">The sequence shown here is derived from an EMBL/GenBank/DDBJ whole genome shotgun (WGS) entry which is preliminary data.</text>
</comment>
<dbReference type="Proteomes" id="UP000479710">
    <property type="component" value="Unassembled WGS sequence"/>
</dbReference>
<dbReference type="AlphaFoldDB" id="A0A6G1FDB8"/>
<accession>A0A6G1FDB8</accession>
<organism evidence="1 2">
    <name type="scientific">Oryza meyeriana var. granulata</name>
    <dbReference type="NCBI Taxonomy" id="110450"/>
    <lineage>
        <taxon>Eukaryota</taxon>
        <taxon>Viridiplantae</taxon>
        <taxon>Streptophyta</taxon>
        <taxon>Embryophyta</taxon>
        <taxon>Tracheophyta</taxon>
        <taxon>Spermatophyta</taxon>
        <taxon>Magnoliopsida</taxon>
        <taxon>Liliopsida</taxon>
        <taxon>Poales</taxon>
        <taxon>Poaceae</taxon>
        <taxon>BOP clade</taxon>
        <taxon>Oryzoideae</taxon>
        <taxon>Oryzeae</taxon>
        <taxon>Oryzinae</taxon>
        <taxon>Oryza</taxon>
        <taxon>Oryza meyeriana</taxon>
    </lineage>
</organism>
<proteinExistence type="predicted"/>
<sequence length="62" mass="6882">MVKTDGNRVAFAVSYGGRLLPCCRWGVRSVDYYGESGEREVAGNLVGRINQDQHDTDGMSMR</sequence>
<name>A0A6G1FDB8_9ORYZ</name>
<gene>
    <name evidence="1" type="ORF">E2562_028777</name>
</gene>
<protein>
    <submittedName>
        <fullName evidence="1">Uncharacterized protein</fullName>
    </submittedName>
</protein>
<evidence type="ECO:0000313" key="2">
    <source>
        <dbReference type="Proteomes" id="UP000479710"/>
    </source>
</evidence>
<evidence type="ECO:0000313" key="1">
    <source>
        <dbReference type="EMBL" id="KAF0934792.1"/>
    </source>
</evidence>
<dbReference type="EMBL" id="SPHZ02000001">
    <property type="protein sequence ID" value="KAF0934792.1"/>
    <property type="molecule type" value="Genomic_DNA"/>
</dbReference>
<keyword evidence="2" id="KW-1185">Reference proteome</keyword>
<reference evidence="1 2" key="1">
    <citation type="submission" date="2019-11" db="EMBL/GenBank/DDBJ databases">
        <title>Whole genome sequence of Oryza granulata.</title>
        <authorList>
            <person name="Li W."/>
        </authorList>
    </citation>
    <scope>NUCLEOTIDE SEQUENCE [LARGE SCALE GENOMIC DNA]</scope>
    <source>
        <strain evidence="2">cv. Menghai</strain>
        <tissue evidence="1">Leaf</tissue>
    </source>
</reference>